<accession>A0ABT2JGW5</accession>
<comment type="caution">
    <text evidence="1">The sequence shown here is derived from an EMBL/GenBank/DDBJ whole genome shotgun (WGS) entry which is preliminary data.</text>
</comment>
<evidence type="ECO:0000313" key="1">
    <source>
        <dbReference type="EMBL" id="MCT2587011.1"/>
    </source>
</evidence>
<sequence>MNVQLAVADISTYLEHTGWRRHPDPWRGAAVWTHKDAYDVLVPARDGMGDGDLRVTEIVDMLATVEQRSPEEIARDISSPLADQHWYRTHTRGVPSGFTTLKAGLNALRSVEIVLGSAARAAVDGPHFSFAGRVPAAVGTLVDRVELGPTRAGSYVFPVRVPLGEDPELTRRVSSQLLDATVAVREAVDAGDPAAFDATVTAGVSAELCEGMRGLAGASGREPFEIGFRWARGLPTELPAAVVDFPEDAGELIETAADRLRRHGPSGEVTVTGLVEVLHDQPRRNDRWRIRVRGEVAGTKGNRRVLWVRLPGQDTYHAAITAHQSQQRVRARGALSDKGTRAELVADDFEVLG</sequence>
<dbReference type="RefSeq" id="WP_260194900.1">
    <property type="nucleotide sequence ID" value="NZ_JAFFZE010000023.1"/>
</dbReference>
<organism evidence="1 2">
    <name type="scientific">Actinophytocola gossypii</name>
    <dbReference type="NCBI Taxonomy" id="2812003"/>
    <lineage>
        <taxon>Bacteria</taxon>
        <taxon>Bacillati</taxon>
        <taxon>Actinomycetota</taxon>
        <taxon>Actinomycetes</taxon>
        <taxon>Pseudonocardiales</taxon>
        <taxon>Pseudonocardiaceae</taxon>
    </lineage>
</organism>
<gene>
    <name evidence="1" type="ORF">JT362_28195</name>
</gene>
<name>A0ABT2JGW5_9PSEU</name>
<dbReference type="EMBL" id="JAFFZE010000023">
    <property type="protein sequence ID" value="MCT2587011.1"/>
    <property type="molecule type" value="Genomic_DNA"/>
</dbReference>
<evidence type="ECO:0000313" key="2">
    <source>
        <dbReference type="Proteomes" id="UP001156441"/>
    </source>
</evidence>
<proteinExistence type="predicted"/>
<keyword evidence="2" id="KW-1185">Reference proteome</keyword>
<protein>
    <submittedName>
        <fullName evidence="1">Uncharacterized protein</fullName>
    </submittedName>
</protein>
<reference evidence="1 2" key="1">
    <citation type="submission" date="2021-02" db="EMBL/GenBank/DDBJ databases">
        <title>Actinophytocola xerophila sp. nov., isolated from soil of cotton cropping field.</title>
        <authorList>
            <person name="Huang R."/>
            <person name="Chen X."/>
            <person name="Ge X."/>
            <person name="Liu W."/>
        </authorList>
    </citation>
    <scope>NUCLEOTIDE SEQUENCE [LARGE SCALE GENOMIC DNA]</scope>
    <source>
        <strain evidence="1 2">S1-96</strain>
    </source>
</reference>
<dbReference type="Proteomes" id="UP001156441">
    <property type="component" value="Unassembled WGS sequence"/>
</dbReference>